<reference evidence="2" key="1">
    <citation type="submission" date="2016-10" db="EMBL/GenBank/DDBJ databases">
        <authorList>
            <person name="Varghese N."/>
            <person name="Submissions S."/>
        </authorList>
    </citation>
    <scope>NUCLEOTIDE SEQUENCE [LARGE SCALE GENOMIC DNA]</scope>
    <source>
        <strain evidence="2">DSM 44796</strain>
    </source>
</reference>
<gene>
    <name evidence="1" type="ORF">SAMN04488074_12880</name>
</gene>
<organism evidence="1 2">
    <name type="scientific">Lentzea albidocapillata subsp. violacea</name>
    <dbReference type="NCBI Taxonomy" id="128104"/>
    <lineage>
        <taxon>Bacteria</taxon>
        <taxon>Bacillati</taxon>
        <taxon>Actinomycetota</taxon>
        <taxon>Actinomycetes</taxon>
        <taxon>Pseudonocardiales</taxon>
        <taxon>Pseudonocardiaceae</taxon>
        <taxon>Lentzea</taxon>
    </lineage>
</organism>
<dbReference type="EMBL" id="FNET01000028">
    <property type="protein sequence ID" value="SDM87969.1"/>
    <property type="molecule type" value="Genomic_DNA"/>
</dbReference>
<evidence type="ECO:0000313" key="2">
    <source>
        <dbReference type="Proteomes" id="UP000199682"/>
    </source>
</evidence>
<name>A0A1G9WUB9_9PSEU</name>
<dbReference type="Proteomes" id="UP000199682">
    <property type="component" value="Unassembled WGS sequence"/>
</dbReference>
<dbReference type="AlphaFoldDB" id="A0A1G9WUB9"/>
<protein>
    <submittedName>
        <fullName evidence="1">Uncharacterized protein</fullName>
    </submittedName>
</protein>
<accession>A0A1G9WUB9</accession>
<proteinExistence type="predicted"/>
<evidence type="ECO:0000313" key="1">
    <source>
        <dbReference type="EMBL" id="SDM87969.1"/>
    </source>
</evidence>
<sequence length="49" mass="5126">MVTGPPRAVAAVAVSLRFLGVIRPCRATCQWAGGNERGPDTGELDQLTS</sequence>